<dbReference type="PROSITE" id="PS00170">
    <property type="entry name" value="CSA_PPIASE_1"/>
    <property type="match status" value="1"/>
</dbReference>
<dbReference type="PANTHER" id="PTHR45625:SF4">
    <property type="entry name" value="PEPTIDYLPROLYL ISOMERASE DOMAIN AND WD REPEAT-CONTAINING PROTEIN 1"/>
    <property type="match status" value="1"/>
</dbReference>
<evidence type="ECO:0000259" key="6">
    <source>
        <dbReference type="PROSITE" id="PS50072"/>
    </source>
</evidence>
<evidence type="ECO:0000256" key="3">
    <source>
        <dbReference type="RuleBase" id="RU363019"/>
    </source>
</evidence>
<dbReference type="STRING" id="1618350.UR67_C0007G0032"/>
<comment type="function">
    <text evidence="3">PPIases accelerate the folding of proteins. It catalyzes the cis-trans isomerization of proline imidic peptide bonds in oligopeptides.</text>
</comment>
<name>A0A0G0EPT5_UNCC3</name>
<evidence type="ECO:0000256" key="5">
    <source>
        <dbReference type="SAM" id="Phobius"/>
    </source>
</evidence>
<keyword evidence="5" id="KW-0472">Membrane</keyword>
<sequence>MNNKVITIVIILTLGILIFGIVMLVKDIETSDDVKLNNNEQTSNSAERKESTVSGAKTYTSAPAMQIDVNKNYTAIMKTSKGNMEFKLFPSETPITVNNFVFLAKEDFYNETKFHRIMKNFMIQGGDPKGTGTGGPGYKFADESITRDYKKGTLAMANSGPNTNGSQFFIMTVDYPLSKDYVIFGELITGEYVLDMIASTPVKASSTGEMSFPTENVLINRIEIIEN</sequence>
<comment type="similarity">
    <text evidence="3">Belongs to the cyclophilin-type PPIase family.</text>
</comment>
<evidence type="ECO:0000256" key="1">
    <source>
        <dbReference type="ARBA" id="ARBA00023110"/>
    </source>
</evidence>
<feature type="compositionally biased region" description="Polar residues" evidence="4">
    <location>
        <begin position="36"/>
        <end position="45"/>
    </location>
</feature>
<dbReference type="PATRIC" id="fig|1618350.3.peg.914"/>
<dbReference type="Gene3D" id="2.40.100.10">
    <property type="entry name" value="Cyclophilin-like"/>
    <property type="match status" value="1"/>
</dbReference>
<dbReference type="GO" id="GO:0003755">
    <property type="term" value="F:peptidyl-prolyl cis-trans isomerase activity"/>
    <property type="evidence" value="ECO:0007669"/>
    <property type="project" value="UniProtKB-UniRule"/>
</dbReference>
<gene>
    <name evidence="7" type="ORF">UR67_C0007G0032</name>
</gene>
<evidence type="ECO:0000313" key="7">
    <source>
        <dbReference type="EMBL" id="KKP69327.1"/>
    </source>
</evidence>
<dbReference type="AlphaFoldDB" id="A0A0G0EPT5"/>
<feature type="domain" description="PPIase cyclophilin-type" evidence="6">
    <location>
        <begin position="82"/>
        <end position="224"/>
    </location>
</feature>
<dbReference type="EC" id="5.2.1.8" evidence="3"/>
<evidence type="ECO:0000313" key="8">
    <source>
        <dbReference type="Proteomes" id="UP000034581"/>
    </source>
</evidence>
<dbReference type="PROSITE" id="PS50072">
    <property type="entry name" value="CSA_PPIASE_2"/>
    <property type="match status" value="1"/>
</dbReference>
<feature type="transmembrane region" description="Helical" evidence="5">
    <location>
        <begin position="6"/>
        <end position="25"/>
    </location>
</feature>
<dbReference type="PRINTS" id="PR00153">
    <property type="entry name" value="CSAPPISMRASE"/>
</dbReference>
<evidence type="ECO:0000256" key="4">
    <source>
        <dbReference type="SAM" id="MobiDB-lite"/>
    </source>
</evidence>
<dbReference type="InterPro" id="IPR029000">
    <property type="entry name" value="Cyclophilin-like_dom_sf"/>
</dbReference>
<keyword evidence="2 3" id="KW-0413">Isomerase</keyword>
<protein>
    <recommendedName>
        <fullName evidence="3">Peptidyl-prolyl cis-trans isomerase</fullName>
        <shortName evidence="3">PPIase</shortName>
        <ecNumber evidence="3">5.2.1.8</ecNumber>
    </recommendedName>
</protein>
<dbReference type="Proteomes" id="UP000034581">
    <property type="component" value="Unassembled WGS sequence"/>
</dbReference>
<organism evidence="7 8">
    <name type="scientific">candidate division CPR3 bacterium GW2011_GWF2_35_18</name>
    <dbReference type="NCBI Taxonomy" id="1618350"/>
    <lineage>
        <taxon>Bacteria</taxon>
        <taxon>Bacteria division CPR3</taxon>
    </lineage>
</organism>
<dbReference type="InterPro" id="IPR002130">
    <property type="entry name" value="Cyclophilin-type_PPIase_dom"/>
</dbReference>
<dbReference type="InterPro" id="IPR020892">
    <property type="entry name" value="Cyclophilin-type_PPIase_CS"/>
</dbReference>
<evidence type="ECO:0000256" key="2">
    <source>
        <dbReference type="ARBA" id="ARBA00023235"/>
    </source>
</evidence>
<dbReference type="PANTHER" id="PTHR45625">
    <property type="entry name" value="PEPTIDYL-PROLYL CIS-TRANS ISOMERASE-RELATED"/>
    <property type="match status" value="1"/>
</dbReference>
<reference evidence="7 8" key="1">
    <citation type="journal article" date="2015" name="Nature">
        <title>rRNA introns, odd ribosomes, and small enigmatic genomes across a large radiation of phyla.</title>
        <authorList>
            <person name="Brown C.T."/>
            <person name="Hug L.A."/>
            <person name="Thomas B.C."/>
            <person name="Sharon I."/>
            <person name="Castelle C.J."/>
            <person name="Singh A."/>
            <person name="Wilkins M.J."/>
            <person name="Williams K.H."/>
            <person name="Banfield J.F."/>
        </authorList>
    </citation>
    <scope>NUCLEOTIDE SEQUENCE [LARGE SCALE GENOMIC DNA]</scope>
</reference>
<dbReference type="GO" id="GO:0006457">
    <property type="term" value="P:protein folding"/>
    <property type="evidence" value="ECO:0007669"/>
    <property type="project" value="InterPro"/>
</dbReference>
<feature type="region of interest" description="Disordered" evidence="4">
    <location>
        <begin position="36"/>
        <end position="55"/>
    </location>
</feature>
<dbReference type="EMBL" id="LBQB01000007">
    <property type="protein sequence ID" value="KKP69327.1"/>
    <property type="molecule type" value="Genomic_DNA"/>
</dbReference>
<keyword evidence="5" id="KW-1133">Transmembrane helix</keyword>
<keyword evidence="1 3" id="KW-0697">Rotamase</keyword>
<proteinExistence type="inferred from homology"/>
<keyword evidence="5" id="KW-0812">Transmembrane</keyword>
<comment type="caution">
    <text evidence="7">The sequence shown here is derived from an EMBL/GenBank/DDBJ whole genome shotgun (WGS) entry which is preliminary data.</text>
</comment>
<accession>A0A0G0EPT5</accession>
<dbReference type="InterPro" id="IPR044666">
    <property type="entry name" value="Cyclophilin_A-like"/>
</dbReference>
<dbReference type="SUPFAM" id="SSF50891">
    <property type="entry name" value="Cyclophilin-like"/>
    <property type="match status" value="1"/>
</dbReference>
<dbReference type="CDD" id="cd00317">
    <property type="entry name" value="cyclophilin"/>
    <property type="match status" value="1"/>
</dbReference>
<dbReference type="Pfam" id="PF00160">
    <property type="entry name" value="Pro_isomerase"/>
    <property type="match status" value="1"/>
</dbReference>
<comment type="catalytic activity">
    <reaction evidence="3">
        <text>[protein]-peptidylproline (omega=180) = [protein]-peptidylproline (omega=0)</text>
        <dbReference type="Rhea" id="RHEA:16237"/>
        <dbReference type="Rhea" id="RHEA-COMP:10747"/>
        <dbReference type="Rhea" id="RHEA-COMP:10748"/>
        <dbReference type="ChEBI" id="CHEBI:83833"/>
        <dbReference type="ChEBI" id="CHEBI:83834"/>
        <dbReference type="EC" id="5.2.1.8"/>
    </reaction>
</comment>